<proteinExistence type="predicted"/>
<sequence length="121" mass="13475">MLREFKAVKQEPGPGSRRWWDGDGLEFVVWYDGADNFTGFQLCYRGCALTWKTTGYWSHVRVGSGISQVDSRGYSSPILQANGAPTRPPFKLLTDFERSSKASVGDQIRDLVTGVLSIVAR</sequence>
<gene>
    <name evidence="1" type="ORF">GCM10007047_12740</name>
</gene>
<dbReference type="AlphaFoldDB" id="A0A8J3GCF7"/>
<keyword evidence="2" id="KW-1185">Reference proteome</keyword>
<accession>A0A8J3GCF7</accession>
<comment type="caution">
    <text evidence="1">The sequence shown here is derived from an EMBL/GenBank/DDBJ whole genome shotgun (WGS) entry which is preliminary data.</text>
</comment>
<reference evidence="1" key="1">
    <citation type="journal article" date="2014" name="Int. J. Syst. Evol. Microbiol.">
        <title>Complete genome sequence of Corynebacterium casei LMG S-19264T (=DSM 44701T), isolated from a smear-ripened cheese.</title>
        <authorList>
            <consortium name="US DOE Joint Genome Institute (JGI-PGF)"/>
            <person name="Walter F."/>
            <person name="Albersmeier A."/>
            <person name="Kalinowski J."/>
            <person name="Ruckert C."/>
        </authorList>
    </citation>
    <scope>NUCLEOTIDE SEQUENCE</scope>
    <source>
        <strain evidence="1">KCTC 12870</strain>
    </source>
</reference>
<dbReference type="Proteomes" id="UP000642829">
    <property type="component" value="Unassembled WGS sequence"/>
</dbReference>
<reference evidence="1" key="2">
    <citation type="submission" date="2020-09" db="EMBL/GenBank/DDBJ databases">
        <authorList>
            <person name="Sun Q."/>
            <person name="Kim S."/>
        </authorList>
    </citation>
    <scope>NUCLEOTIDE SEQUENCE</scope>
    <source>
        <strain evidence="1">KCTC 12870</strain>
    </source>
</reference>
<name>A0A8J3GCF7_9BACT</name>
<evidence type="ECO:0000313" key="2">
    <source>
        <dbReference type="Proteomes" id="UP000642829"/>
    </source>
</evidence>
<evidence type="ECO:0000313" key="1">
    <source>
        <dbReference type="EMBL" id="GHB98182.1"/>
    </source>
</evidence>
<protein>
    <submittedName>
        <fullName evidence="1">Uncharacterized protein</fullName>
    </submittedName>
</protein>
<organism evidence="1 2">
    <name type="scientific">Cerasicoccus arenae</name>
    <dbReference type="NCBI Taxonomy" id="424488"/>
    <lineage>
        <taxon>Bacteria</taxon>
        <taxon>Pseudomonadati</taxon>
        <taxon>Verrucomicrobiota</taxon>
        <taxon>Opitutia</taxon>
        <taxon>Puniceicoccales</taxon>
        <taxon>Cerasicoccaceae</taxon>
        <taxon>Cerasicoccus</taxon>
    </lineage>
</organism>
<dbReference type="EMBL" id="BMXG01000006">
    <property type="protein sequence ID" value="GHB98182.1"/>
    <property type="molecule type" value="Genomic_DNA"/>
</dbReference>